<protein>
    <submittedName>
        <fullName evidence="6">LysR substrate binding domain protein</fullName>
    </submittedName>
</protein>
<reference evidence="7" key="1">
    <citation type="submission" date="2010-03" db="EMBL/GenBank/DDBJ databases">
        <title>Complete sequence of Mobiluncus curtisii ATCC 43063.</title>
        <authorList>
            <person name="Muzny D."/>
            <person name="Qin X."/>
            <person name="Deng J."/>
            <person name="Jiang H."/>
            <person name="Liu Y."/>
            <person name="Qu J."/>
            <person name="Song X.-Z."/>
            <person name="Zhang L."/>
            <person name="Thornton R."/>
            <person name="Coyle M."/>
            <person name="Francisco L."/>
            <person name="Jackson L."/>
            <person name="Javaid M."/>
            <person name="Korchina V."/>
            <person name="Kovar C."/>
            <person name="Mata R."/>
            <person name="Mathew T."/>
            <person name="Ngo R."/>
            <person name="Nguyen L."/>
            <person name="Nguyen N."/>
            <person name="Okwuonu G."/>
            <person name="Ongeri F."/>
            <person name="Pham C."/>
            <person name="Simmons D."/>
            <person name="Wilczek-Boney K."/>
            <person name="Hale W."/>
            <person name="Jakkamsetti A."/>
            <person name="Pham P."/>
            <person name="Ruth R."/>
            <person name="San Lucas F."/>
            <person name="Warren J."/>
            <person name="Zhang J."/>
            <person name="Zhao Z."/>
            <person name="Zhou C."/>
            <person name="Zhu D."/>
            <person name="Lee S."/>
            <person name="Bess C."/>
            <person name="Blankenburg K."/>
            <person name="Forbes L."/>
            <person name="Fu Q."/>
            <person name="Gubbala S."/>
            <person name="Hirani K."/>
            <person name="Jayaseelan J.C."/>
            <person name="Lara F."/>
            <person name="Munidasa M."/>
            <person name="Palculict T."/>
            <person name="Patil S."/>
            <person name="Pu L.-L."/>
            <person name="Saada N."/>
            <person name="Tang L."/>
            <person name="Weissenberger G."/>
            <person name="Zhu Y."/>
            <person name="Hemphill L."/>
            <person name="Shang Y."/>
            <person name="Youmans B."/>
            <person name="Ayvaz T."/>
            <person name="Ross M."/>
            <person name="Santibanez J."/>
            <person name="Aqrawi P."/>
            <person name="Gross S."/>
            <person name="Joshi V."/>
            <person name="Fowler G."/>
            <person name="Nazareth L."/>
            <person name="Reid J."/>
            <person name="Worley K."/>
            <person name="Petrosino J."/>
            <person name="Highlander S."/>
            <person name="Gibbs R."/>
            <person name="Gibbs R."/>
        </authorList>
    </citation>
    <scope>NUCLEOTIDE SEQUENCE [LARGE SCALE GENOMIC DNA]</scope>
    <source>
        <strain evidence="7">ATCC 19194</strain>
    </source>
</reference>
<dbReference type="GO" id="GO:0003700">
    <property type="term" value="F:DNA-binding transcription factor activity"/>
    <property type="evidence" value="ECO:0007669"/>
    <property type="project" value="InterPro"/>
</dbReference>
<evidence type="ECO:0000256" key="4">
    <source>
        <dbReference type="ARBA" id="ARBA00023163"/>
    </source>
</evidence>
<dbReference type="Gene3D" id="1.10.10.10">
    <property type="entry name" value="Winged helix-like DNA-binding domain superfamily/Winged helix DNA-binding domain"/>
    <property type="match status" value="1"/>
</dbReference>
<dbReference type="PANTHER" id="PTHR30346:SF30">
    <property type="entry name" value="SMALL NEUTRAL PROTEASE REGULATORY PROTEIN"/>
    <property type="match status" value="1"/>
</dbReference>
<name>D4XT20_ACIHA</name>
<dbReference type="Pfam" id="PF03466">
    <property type="entry name" value="LysR_substrate"/>
    <property type="match status" value="1"/>
</dbReference>
<dbReference type="SUPFAM" id="SSF53850">
    <property type="entry name" value="Periplasmic binding protein-like II"/>
    <property type="match status" value="1"/>
</dbReference>
<dbReference type="Pfam" id="PF00126">
    <property type="entry name" value="HTH_1"/>
    <property type="match status" value="1"/>
</dbReference>
<dbReference type="InterPro" id="IPR005119">
    <property type="entry name" value="LysR_subst-bd"/>
</dbReference>
<comment type="similarity">
    <text evidence="1">Belongs to the LysR transcriptional regulatory family.</text>
</comment>
<dbReference type="HOGENOM" id="CLU_039613_6_4_6"/>
<evidence type="ECO:0000256" key="3">
    <source>
        <dbReference type="ARBA" id="ARBA00023125"/>
    </source>
</evidence>
<evidence type="ECO:0000256" key="2">
    <source>
        <dbReference type="ARBA" id="ARBA00023015"/>
    </source>
</evidence>
<evidence type="ECO:0000313" key="6">
    <source>
        <dbReference type="EMBL" id="EFF81655.1"/>
    </source>
</evidence>
<dbReference type="CDD" id="cd08451">
    <property type="entry name" value="PBP2_BudR"/>
    <property type="match status" value="1"/>
</dbReference>
<dbReference type="Gene3D" id="3.40.190.10">
    <property type="entry name" value="Periplasmic binding protein-like II"/>
    <property type="match status" value="2"/>
</dbReference>
<dbReference type="AlphaFoldDB" id="D4XT20"/>
<dbReference type="InterPro" id="IPR036390">
    <property type="entry name" value="WH_DNA-bd_sf"/>
</dbReference>
<dbReference type="Proteomes" id="UP000003085">
    <property type="component" value="Unassembled WGS sequence"/>
</dbReference>
<feature type="domain" description="HTH lysR-type" evidence="5">
    <location>
        <begin position="26"/>
        <end position="83"/>
    </location>
</feature>
<sequence>MIGWWNSGIFTNALFFLIYTLKVCMIDIHKLKAFIAVVEESNISKAAVRLHIQQPPLTRLIKSLEKDLDTVLLKRLPRGVEVTEAGKALYQEAITILDHADSIPQRVRNIAQGKEGQINIGFTHSVGLHPFLPALLRQYRERFSAVAIHLEEDSSSSLVDAVINEKLDIAFLRKPAPIHADLHSFYVLDEPLIVALPSNHPLAEEQGTIRLSDLEAYEFVLYRRLGGQDLFDNILANCYQAGFSPNIVQEAPRLTSSLNLIAAGIGLSIVPASIQGFWNKQIVYRPLAADQPSIAPIYAIYRAKQKSVRIEHFVDLLKMR</sequence>
<accession>D4XT20</accession>
<keyword evidence="3" id="KW-0238">DNA-binding</keyword>
<dbReference type="PROSITE" id="PS50931">
    <property type="entry name" value="HTH_LYSR"/>
    <property type="match status" value="1"/>
</dbReference>
<dbReference type="PRINTS" id="PR00039">
    <property type="entry name" value="HTHLYSR"/>
</dbReference>
<organism evidence="6 7">
    <name type="scientific">Acinetobacter haemolyticus ATCC 19194</name>
    <dbReference type="NCBI Taxonomy" id="707232"/>
    <lineage>
        <taxon>Bacteria</taxon>
        <taxon>Pseudomonadati</taxon>
        <taxon>Pseudomonadota</taxon>
        <taxon>Gammaproteobacteria</taxon>
        <taxon>Moraxellales</taxon>
        <taxon>Moraxellaceae</taxon>
        <taxon>Acinetobacter</taxon>
    </lineage>
</organism>
<dbReference type="InterPro" id="IPR000847">
    <property type="entry name" value="LysR_HTH_N"/>
</dbReference>
<dbReference type="SUPFAM" id="SSF46785">
    <property type="entry name" value="Winged helix' DNA-binding domain"/>
    <property type="match status" value="1"/>
</dbReference>
<gene>
    <name evidence="6" type="ORF">HMP0015_2862</name>
</gene>
<evidence type="ECO:0000256" key="1">
    <source>
        <dbReference type="ARBA" id="ARBA00009437"/>
    </source>
</evidence>
<keyword evidence="2" id="KW-0805">Transcription regulation</keyword>
<keyword evidence="4" id="KW-0804">Transcription</keyword>
<proteinExistence type="inferred from homology"/>
<dbReference type="FunFam" id="1.10.10.10:FF:000001">
    <property type="entry name" value="LysR family transcriptional regulator"/>
    <property type="match status" value="1"/>
</dbReference>
<comment type="caution">
    <text evidence="6">The sequence shown here is derived from an EMBL/GenBank/DDBJ whole genome shotgun (WGS) entry which is preliminary data.</text>
</comment>
<evidence type="ECO:0000313" key="7">
    <source>
        <dbReference type="Proteomes" id="UP000003085"/>
    </source>
</evidence>
<dbReference type="GO" id="GO:0032993">
    <property type="term" value="C:protein-DNA complex"/>
    <property type="evidence" value="ECO:0007669"/>
    <property type="project" value="TreeGrafter"/>
</dbReference>
<dbReference type="InterPro" id="IPR037410">
    <property type="entry name" value="BudR_PBP2"/>
</dbReference>
<evidence type="ECO:0000259" key="5">
    <source>
        <dbReference type="PROSITE" id="PS50931"/>
    </source>
</evidence>
<dbReference type="GO" id="GO:0003677">
    <property type="term" value="F:DNA binding"/>
    <property type="evidence" value="ECO:0007669"/>
    <property type="project" value="UniProtKB-KW"/>
</dbReference>
<dbReference type="EMBL" id="ADMT01000215">
    <property type="protein sequence ID" value="EFF81655.1"/>
    <property type="molecule type" value="Genomic_DNA"/>
</dbReference>
<dbReference type="PANTHER" id="PTHR30346">
    <property type="entry name" value="TRANSCRIPTIONAL DUAL REGULATOR HCAR-RELATED"/>
    <property type="match status" value="1"/>
</dbReference>
<dbReference type="InterPro" id="IPR036388">
    <property type="entry name" value="WH-like_DNA-bd_sf"/>
</dbReference>